<dbReference type="KEGG" id="shl:Shal_0508"/>
<dbReference type="eggNOG" id="ENOG5033CWW">
    <property type="taxonomic scope" value="Bacteria"/>
</dbReference>
<evidence type="ECO:0000313" key="1">
    <source>
        <dbReference type="EMBL" id="ABZ75083.1"/>
    </source>
</evidence>
<dbReference type="AlphaFoldDB" id="B0TRB1"/>
<dbReference type="EMBL" id="CP000931">
    <property type="protein sequence ID" value="ABZ75083.1"/>
    <property type="molecule type" value="Genomic_DNA"/>
</dbReference>
<dbReference type="HOGENOM" id="CLU_186680_1_0_6"/>
<accession>B0TRB1</accession>
<organism evidence="1 2">
    <name type="scientific">Shewanella halifaxensis (strain HAW-EB4)</name>
    <dbReference type="NCBI Taxonomy" id="458817"/>
    <lineage>
        <taxon>Bacteria</taxon>
        <taxon>Pseudomonadati</taxon>
        <taxon>Pseudomonadota</taxon>
        <taxon>Gammaproteobacteria</taxon>
        <taxon>Alteromonadales</taxon>
        <taxon>Shewanellaceae</taxon>
        <taxon>Shewanella</taxon>
    </lineage>
</organism>
<protein>
    <submittedName>
        <fullName evidence="1">Uncharacterized protein</fullName>
    </submittedName>
</protein>
<name>B0TRB1_SHEHH</name>
<dbReference type="Proteomes" id="UP000001317">
    <property type="component" value="Chromosome"/>
</dbReference>
<evidence type="ECO:0000313" key="2">
    <source>
        <dbReference type="Proteomes" id="UP000001317"/>
    </source>
</evidence>
<reference evidence="1" key="1">
    <citation type="submission" date="2008-01" db="EMBL/GenBank/DDBJ databases">
        <title>Complete sequence of Shewanella halifaxensis HAW-EB4.</title>
        <authorList>
            <consortium name="US DOE Joint Genome Institute"/>
            <person name="Copeland A."/>
            <person name="Lucas S."/>
            <person name="Lapidus A."/>
            <person name="Glavina del Rio T."/>
            <person name="Dalin E."/>
            <person name="Tice H."/>
            <person name="Bruce D."/>
            <person name="Goodwin L."/>
            <person name="Pitluck S."/>
            <person name="Sims D."/>
            <person name="Brettin T."/>
            <person name="Detter J.C."/>
            <person name="Han C."/>
            <person name="Kuske C.R."/>
            <person name="Schmutz J."/>
            <person name="Larimer F."/>
            <person name="Land M."/>
            <person name="Hauser L."/>
            <person name="Kyrpides N."/>
            <person name="Kim E."/>
            <person name="Zhao J.-S."/>
            <person name="Richardson P."/>
        </authorList>
    </citation>
    <scope>NUCLEOTIDE SEQUENCE [LARGE SCALE GENOMIC DNA]</scope>
    <source>
        <strain evidence="1">HAW-EB4</strain>
    </source>
</reference>
<sequence>MNMLVALHSKEKRGATLDHDTHWDAMSAEQKIALYDLHKFGFRLLFVRHLTSGPLAFIMQNKTLAVISKNGDVDYSPDVKLRA</sequence>
<proteinExistence type="predicted"/>
<keyword evidence="2" id="KW-1185">Reference proteome</keyword>
<gene>
    <name evidence="1" type="ordered locus">Shal_0508</name>
</gene>